<evidence type="ECO:0000313" key="1">
    <source>
        <dbReference type="EMBL" id="MCU6698920.1"/>
    </source>
</evidence>
<accession>A0ABT2S3T0</accession>
<dbReference type="EMBL" id="JAOQJV010000001">
    <property type="protein sequence ID" value="MCU6698920.1"/>
    <property type="molecule type" value="Genomic_DNA"/>
</dbReference>
<sequence>MNESEKRRRELLRSAREMYGDSHMPPAVHPRFRNIYGDLYESEEQSSGLQTRLLIGCVLFLVFVLMDYFHLEIAQVDSEEVVQMVEQDANAVESWSDLIIK</sequence>
<organism evidence="1 2">
    <name type="scientific">Dorea ammoniilytica</name>
    <dbReference type="NCBI Taxonomy" id="2981788"/>
    <lineage>
        <taxon>Bacteria</taxon>
        <taxon>Bacillati</taxon>
        <taxon>Bacillota</taxon>
        <taxon>Clostridia</taxon>
        <taxon>Lachnospirales</taxon>
        <taxon>Lachnospiraceae</taxon>
        <taxon>Dorea</taxon>
    </lineage>
</organism>
<gene>
    <name evidence="1" type="ORF">OCV65_01500</name>
</gene>
<dbReference type="RefSeq" id="WP_118383675.1">
    <property type="nucleotide sequence ID" value="NZ_JAOQJV010000001.1"/>
</dbReference>
<name>A0ABT2S3T0_9FIRM</name>
<keyword evidence="2" id="KW-1185">Reference proteome</keyword>
<evidence type="ECO:0000313" key="2">
    <source>
        <dbReference type="Proteomes" id="UP001207605"/>
    </source>
</evidence>
<protein>
    <submittedName>
        <fullName evidence="1">Uncharacterized protein</fullName>
    </submittedName>
</protein>
<comment type="caution">
    <text evidence="1">The sequence shown here is derived from an EMBL/GenBank/DDBJ whole genome shotgun (WGS) entry which is preliminary data.</text>
</comment>
<dbReference type="Proteomes" id="UP001207605">
    <property type="component" value="Unassembled WGS sequence"/>
</dbReference>
<reference evidence="1 2" key="1">
    <citation type="journal article" date="2021" name="ISME Commun">
        <title>Automated analysis of genomic sequences facilitates high-throughput and comprehensive description of bacteria.</title>
        <authorList>
            <person name="Hitch T.C.A."/>
        </authorList>
    </citation>
    <scope>NUCLEOTIDE SEQUENCE [LARGE SCALE GENOMIC DNA]</scope>
    <source>
        <strain evidence="1 2">Sanger_02</strain>
    </source>
</reference>
<proteinExistence type="predicted"/>